<dbReference type="EMBL" id="CAJNOO010002523">
    <property type="protein sequence ID" value="CAF1275629.1"/>
    <property type="molecule type" value="Genomic_DNA"/>
</dbReference>
<dbReference type="SUPFAM" id="SSF56112">
    <property type="entry name" value="Protein kinase-like (PK-like)"/>
    <property type="match status" value="1"/>
</dbReference>
<comment type="caution">
    <text evidence="2">The sequence shown here is derived from an EMBL/GenBank/DDBJ whole genome shotgun (WGS) entry which is preliminary data.</text>
</comment>
<dbReference type="InterPro" id="IPR011009">
    <property type="entry name" value="Kinase-like_dom_sf"/>
</dbReference>
<protein>
    <recommendedName>
        <fullName evidence="4">CHK kinase-like domain-containing protein</fullName>
    </recommendedName>
</protein>
<dbReference type="EMBL" id="CAJOAX010001294">
    <property type="protein sequence ID" value="CAF3703446.1"/>
    <property type="molecule type" value="Genomic_DNA"/>
</dbReference>
<evidence type="ECO:0000313" key="2">
    <source>
        <dbReference type="EMBL" id="CAF3703446.1"/>
    </source>
</evidence>
<name>A0A818UYE1_9BILA</name>
<dbReference type="OrthoDB" id="411145at2759"/>
<evidence type="ECO:0000313" key="1">
    <source>
        <dbReference type="EMBL" id="CAF1275629.1"/>
    </source>
</evidence>
<evidence type="ECO:0000313" key="3">
    <source>
        <dbReference type="Proteomes" id="UP000663823"/>
    </source>
</evidence>
<proteinExistence type="predicted"/>
<dbReference type="AlphaFoldDB" id="A0A818UYE1"/>
<accession>A0A818UYE1</accession>
<reference evidence="2" key="1">
    <citation type="submission" date="2021-02" db="EMBL/GenBank/DDBJ databases">
        <authorList>
            <person name="Nowell W R."/>
        </authorList>
    </citation>
    <scope>NUCLEOTIDE SEQUENCE</scope>
</reference>
<organism evidence="2 3">
    <name type="scientific">Rotaria sordida</name>
    <dbReference type="NCBI Taxonomy" id="392033"/>
    <lineage>
        <taxon>Eukaryota</taxon>
        <taxon>Metazoa</taxon>
        <taxon>Spiralia</taxon>
        <taxon>Gnathifera</taxon>
        <taxon>Rotifera</taxon>
        <taxon>Eurotatoria</taxon>
        <taxon>Bdelloidea</taxon>
        <taxon>Philodinida</taxon>
        <taxon>Philodinidae</taxon>
        <taxon>Rotaria</taxon>
    </lineage>
</organism>
<dbReference type="Proteomes" id="UP000663823">
    <property type="component" value="Unassembled WGS sequence"/>
</dbReference>
<evidence type="ECO:0008006" key="4">
    <source>
        <dbReference type="Google" id="ProtNLM"/>
    </source>
</evidence>
<dbReference type="Pfam" id="PF02958">
    <property type="entry name" value="EcKL"/>
    <property type="match status" value="1"/>
</dbReference>
<dbReference type="InterPro" id="IPR004119">
    <property type="entry name" value="EcKL"/>
</dbReference>
<dbReference type="PANTHER" id="PTHR11012:SF30">
    <property type="entry name" value="PROTEIN KINASE-LIKE DOMAIN-CONTAINING"/>
    <property type="match status" value="1"/>
</dbReference>
<sequence length="255" mass="29833">MEDLSHYDNGQPSGFSFNDSMICLKHLALFHIWNWNNPIPKGGAKLWNIGGYWTGDKEANKNDIRKAWDLTVQNFHNELQISELSKNFGSVLESRLNDITFAFNNLQPRTIIHGDYKIANIFINRNSTENLIYAIDWQWCGIGHAAMDVAAFIATSIHENTIENSLEIVRFYYKILTDNGISYSWEQFWQAYQICWIEYFIFTVVGNWSEMQVNDIELYKKEEKNGLHVRSHIHMKNLLTQTEIFMKDLETSSVF</sequence>
<gene>
    <name evidence="2" type="ORF">OTI717_LOCUS12692</name>
    <name evidence="1" type="ORF">RFH988_LOCUS28423</name>
</gene>
<dbReference type="Gene3D" id="3.90.1200.10">
    <property type="match status" value="1"/>
</dbReference>
<dbReference type="PANTHER" id="PTHR11012">
    <property type="entry name" value="PROTEIN KINASE-LIKE DOMAIN-CONTAINING"/>
    <property type="match status" value="1"/>
</dbReference>
<dbReference type="Proteomes" id="UP000663882">
    <property type="component" value="Unassembled WGS sequence"/>
</dbReference>